<accession>A0A9D2M4D3</accession>
<organism evidence="1 2">
    <name type="scientific">Candidatus Ruthenibacterium avium</name>
    <dbReference type="NCBI Taxonomy" id="2838751"/>
    <lineage>
        <taxon>Bacteria</taxon>
        <taxon>Bacillati</taxon>
        <taxon>Bacillota</taxon>
        <taxon>Clostridia</taxon>
        <taxon>Eubacteriales</taxon>
        <taxon>Oscillospiraceae</taxon>
        <taxon>Ruthenibacterium</taxon>
    </lineage>
</organism>
<evidence type="ECO:0000313" key="2">
    <source>
        <dbReference type="Proteomes" id="UP000824209"/>
    </source>
</evidence>
<gene>
    <name evidence="1" type="ORF">H9943_09650</name>
</gene>
<dbReference type="EMBL" id="DWYA01000086">
    <property type="protein sequence ID" value="HJB40645.1"/>
    <property type="molecule type" value="Genomic_DNA"/>
</dbReference>
<reference evidence="1" key="1">
    <citation type="journal article" date="2021" name="PeerJ">
        <title>Extensive microbial diversity within the chicken gut microbiome revealed by metagenomics and culture.</title>
        <authorList>
            <person name="Gilroy R."/>
            <person name="Ravi A."/>
            <person name="Getino M."/>
            <person name="Pursley I."/>
            <person name="Horton D.L."/>
            <person name="Alikhan N.F."/>
            <person name="Baker D."/>
            <person name="Gharbi K."/>
            <person name="Hall N."/>
            <person name="Watson M."/>
            <person name="Adriaenssens E.M."/>
            <person name="Foster-Nyarko E."/>
            <person name="Jarju S."/>
            <person name="Secka A."/>
            <person name="Antonio M."/>
            <person name="Oren A."/>
            <person name="Chaudhuri R.R."/>
            <person name="La Ragione R."/>
            <person name="Hildebrand F."/>
            <person name="Pallen M.J."/>
        </authorList>
    </citation>
    <scope>NUCLEOTIDE SEQUENCE</scope>
    <source>
        <strain evidence="1">ChiBcec8-14828</strain>
    </source>
</reference>
<proteinExistence type="predicted"/>
<dbReference type="Proteomes" id="UP000824209">
    <property type="component" value="Unassembled WGS sequence"/>
</dbReference>
<reference evidence="1" key="2">
    <citation type="submission" date="2021-04" db="EMBL/GenBank/DDBJ databases">
        <authorList>
            <person name="Gilroy R."/>
        </authorList>
    </citation>
    <scope>NUCLEOTIDE SEQUENCE</scope>
    <source>
        <strain evidence="1">ChiBcec8-14828</strain>
    </source>
</reference>
<name>A0A9D2M4D3_9FIRM</name>
<sequence length="53" mass="5710">MPDYKEMYDTLLEATVQAIGTLAEAQQKCALLSLVPSDTPQASLPESQPSEEA</sequence>
<evidence type="ECO:0000313" key="1">
    <source>
        <dbReference type="EMBL" id="HJB40645.1"/>
    </source>
</evidence>
<comment type="caution">
    <text evidence="1">The sequence shown here is derived from an EMBL/GenBank/DDBJ whole genome shotgun (WGS) entry which is preliminary data.</text>
</comment>
<dbReference type="AlphaFoldDB" id="A0A9D2M4D3"/>
<protein>
    <submittedName>
        <fullName evidence="1">Uncharacterized protein</fullName>
    </submittedName>
</protein>